<comment type="caution">
    <text evidence="1">The sequence shown here is derived from an EMBL/GenBank/DDBJ whole genome shotgun (WGS) entry which is preliminary data.</text>
</comment>
<sequence>MDGFGTIRIHKKTLERFKIFSRKAAMTYSDCLESCMDFFTFHGIGPKDRFGPRFQREQDRTRKRIDAVVAIIKNIERHQTRPTLGLLEALIEQTTRSIMDHDQGHHGEREGFPEPIQQTEWERLLSMEKELQELLDCVIEVNPRMGKPYLRLQTPISKINRLKMELKR</sequence>
<dbReference type="Proteomes" id="UP000219559">
    <property type="component" value="Unassembled WGS sequence"/>
</dbReference>
<protein>
    <submittedName>
        <fullName evidence="1">Uncharacterized protein</fullName>
    </submittedName>
</protein>
<dbReference type="AlphaFoldDB" id="A0A2A4G3K1"/>
<reference evidence="1 2" key="1">
    <citation type="submission" date="2017-04" db="EMBL/GenBank/DDBJ databases">
        <title>A new member of the family Flavobacteriaceae isolated from ascidians.</title>
        <authorList>
            <person name="Chen L."/>
        </authorList>
    </citation>
    <scope>NUCLEOTIDE SEQUENCE [LARGE SCALE GENOMIC DNA]</scope>
    <source>
        <strain evidence="1 2">HQA918</strain>
    </source>
</reference>
<gene>
    <name evidence="1" type="ORF">B7P33_17155</name>
</gene>
<proteinExistence type="predicted"/>
<organism evidence="1 2">
    <name type="scientific">Sediminicola luteus</name>
    <dbReference type="NCBI Taxonomy" id="319238"/>
    <lineage>
        <taxon>Bacteria</taxon>
        <taxon>Pseudomonadati</taxon>
        <taxon>Bacteroidota</taxon>
        <taxon>Flavobacteriia</taxon>
        <taxon>Flavobacteriales</taxon>
        <taxon>Flavobacteriaceae</taxon>
        <taxon>Sediminicola</taxon>
    </lineage>
</organism>
<dbReference type="InterPro" id="IPR048012">
    <property type="entry name" value="BfmA-like_N"/>
</dbReference>
<dbReference type="RefSeq" id="WP_097441112.1">
    <property type="nucleotide sequence ID" value="NZ_KZ300477.1"/>
</dbReference>
<accession>A0A2A4G3K1</accession>
<evidence type="ECO:0000313" key="2">
    <source>
        <dbReference type="Proteomes" id="UP000219559"/>
    </source>
</evidence>
<dbReference type="OrthoDB" id="1441069at2"/>
<evidence type="ECO:0000313" key="1">
    <source>
        <dbReference type="EMBL" id="PCE63003.1"/>
    </source>
</evidence>
<dbReference type="EMBL" id="NBWU01000007">
    <property type="protein sequence ID" value="PCE63003.1"/>
    <property type="molecule type" value="Genomic_DNA"/>
</dbReference>
<name>A0A2A4G3K1_9FLAO</name>
<dbReference type="NCBIfam" id="NF041200">
    <property type="entry name" value="mob_BfmA_Nterm"/>
    <property type="match status" value="1"/>
</dbReference>
<keyword evidence="2" id="KW-1185">Reference proteome</keyword>